<keyword evidence="2" id="KW-1185">Reference proteome</keyword>
<organism evidence="1 2">
    <name type="scientific">Chionoecetes opilio</name>
    <name type="common">Atlantic snow crab</name>
    <name type="synonym">Cancer opilio</name>
    <dbReference type="NCBI Taxonomy" id="41210"/>
    <lineage>
        <taxon>Eukaryota</taxon>
        <taxon>Metazoa</taxon>
        <taxon>Ecdysozoa</taxon>
        <taxon>Arthropoda</taxon>
        <taxon>Crustacea</taxon>
        <taxon>Multicrustacea</taxon>
        <taxon>Malacostraca</taxon>
        <taxon>Eumalacostraca</taxon>
        <taxon>Eucarida</taxon>
        <taxon>Decapoda</taxon>
        <taxon>Pleocyemata</taxon>
        <taxon>Brachyura</taxon>
        <taxon>Eubrachyura</taxon>
        <taxon>Majoidea</taxon>
        <taxon>Majidae</taxon>
        <taxon>Chionoecetes</taxon>
    </lineage>
</organism>
<sequence length="101" mass="10627">MPGAAQGRHITAGVVPFTLMCQGVRLFLSVLLVGRVALQVLAVANTNPHPIAEQCREGLSLSCNGLLPSSPKAEEEDCCVPTCGCLQPPEKVAEGPFRSKD</sequence>
<evidence type="ECO:0000313" key="1">
    <source>
        <dbReference type="EMBL" id="KAG0728950.1"/>
    </source>
</evidence>
<evidence type="ECO:0000313" key="2">
    <source>
        <dbReference type="Proteomes" id="UP000770661"/>
    </source>
</evidence>
<comment type="caution">
    <text evidence="1">The sequence shown here is derived from an EMBL/GenBank/DDBJ whole genome shotgun (WGS) entry which is preliminary data.</text>
</comment>
<dbReference type="EMBL" id="JACEEZ010001634">
    <property type="protein sequence ID" value="KAG0728950.1"/>
    <property type="molecule type" value="Genomic_DNA"/>
</dbReference>
<protein>
    <submittedName>
        <fullName evidence="1">Uncharacterized protein</fullName>
    </submittedName>
</protein>
<dbReference type="AlphaFoldDB" id="A0A8J4YKQ5"/>
<proteinExistence type="predicted"/>
<reference evidence="1" key="1">
    <citation type="submission" date="2020-07" db="EMBL/GenBank/DDBJ databases">
        <title>The High-quality genome of the commercially important snow crab, Chionoecetes opilio.</title>
        <authorList>
            <person name="Jeong J.-H."/>
            <person name="Ryu S."/>
        </authorList>
    </citation>
    <scope>NUCLEOTIDE SEQUENCE</scope>
    <source>
        <strain evidence="1">MADBK_172401_WGS</strain>
        <tissue evidence="1">Digestive gland</tissue>
    </source>
</reference>
<dbReference type="Proteomes" id="UP000770661">
    <property type="component" value="Unassembled WGS sequence"/>
</dbReference>
<accession>A0A8J4YKQ5</accession>
<gene>
    <name evidence="1" type="ORF">GWK47_031371</name>
</gene>
<name>A0A8J4YKQ5_CHIOP</name>